<feature type="region of interest" description="Disordered" evidence="1">
    <location>
        <begin position="182"/>
        <end position="203"/>
    </location>
</feature>
<dbReference type="OrthoDB" id="6078042at2759"/>
<reference evidence="2 3" key="1">
    <citation type="submission" date="2019-07" db="EMBL/GenBank/DDBJ databases">
        <title>Draft genome assembly of a fouling barnacle, Amphibalanus amphitrite (Darwin, 1854): The first reference genome for Thecostraca.</title>
        <authorList>
            <person name="Kim W."/>
        </authorList>
    </citation>
    <scope>NUCLEOTIDE SEQUENCE [LARGE SCALE GENOMIC DNA]</scope>
    <source>
        <strain evidence="2">SNU_AA5</strain>
        <tissue evidence="2">Soma without cirri and trophi</tissue>
    </source>
</reference>
<feature type="region of interest" description="Disordered" evidence="1">
    <location>
        <begin position="55"/>
        <end position="80"/>
    </location>
</feature>
<feature type="region of interest" description="Disordered" evidence="1">
    <location>
        <begin position="1"/>
        <end position="20"/>
    </location>
</feature>
<dbReference type="AlphaFoldDB" id="A0A6A4V857"/>
<dbReference type="EMBL" id="VIIS01001993">
    <property type="protein sequence ID" value="KAF0289915.1"/>
    <property type="molecule type" value="Genomic_DNA"/>
</dbReference>
<dbReference type="Proteomes" id="UP000440578">
    <property type="component" value="Unassembled WGS sequence"/>
</dbReference>
<keyword evidence="3" id="KW-1185">Reference proteome</keyword>
<accession>A0A6A4V857</accession>
<organism evidence="2 3">
    <name type="scientific">Amphibalanus amphitrite</name>
    <name type="common">Striped barnacle</name>
    <name type="synonym">Balanus amphitrite</name>
    <dbReference type="NCBI Taxonomy" id="1232801"/>
    <lineage>
        <taxon>Eukaryota</taxon>
        <taxon>Metazoa</taxon>
        <taxon>Ecdysozoa</taxon>
        <taxon>Arthropoda</taxon>
        <taxon>Crustacea</taxon>
        <taxon>Multicrustacea</taxon>
        <taxon>Cirripedia</taxon>
        <taxon>Thoracica</taxon>
        <taxon>Thoracicalcarea</taxon>
        <taxon>Balanomorpha</taxon>
        <taxon>Balanoidea</taxon>
        <taxon>Balanidae</taxon>
        <taxon>Amphibalaninae</taxon>
        <taxon>Amphibalanus</taxon>
    </lineage>
</organism>
<protein>
    <submittedName>
        <fullName evidence="2">Uncharacterized protein</fullName>
    </submittedName>
</protein>
<feature type="compositionally biased region" description="Basic residues" evidence="1">
    <location>
        <begin position="1"/>
        <end position="10"/>
    </location>
</feature>
<gene>
    <name evidence="2" type="ORF">FJT64_011866</name>
</gene>
<name>A0A6A4V857_AMPAM</name>
<feature type="compositionally biased region" description="Low complexity" evidence="1">
    <location>
        <begin position="192"/>
        <end position="203"/>
    </location>
</feature>
<evidence type="ECO:0000313" key="3">
    <source>
        <dbReference type="Proteomes" id="UP000440578"/>
    </source>
</evidence>
<proteinExistence type="predicted"/>
<evidence type="ECO:0000256" key="1">
    <source>
        <dbReference type="SAM" id="MobiDB-lite"/>
    </source>
</evidence>
<sequence>MAKRKSRSSSRHFSSTFRVNLSRSSLNKVMPRKDFEVTDEGALKELPPEIVRLVEEMLAESPDNSQERNESPEPGQKQQVTVSVWDWSGDPEYEAVLLPLLGYRGVYLLVFDASQPLDGPATIATWAKGQVRARDKLGWGLGNGDSSGWGMGIGQYGTRNRSKRDPVRDVERGAGICISWTQRLEPSGTGTGQRRTQTSHVGK</sequence>
<comment type="caution">
    <text evidence="2">The sequence shown here is derived from an EMBL/GenBank/DDBJ whole genome shotgun (WGS) entry which is preliminary data.</text>
</comment>
<evidence type="ECO:0000313" key="2">
    <source>
        <dbReference type="EMBL" id="KAF0289915.1"/>
    </source>
</evidence>